<dbReference type="Proteomes" id="UP000009080">
    <property type="component" value="Chromosome"/>
</dbReference>
<dbReference type="KEGG" id="ttu:TERTU_3202"/>
<proteinExistence type="predicted"/>
<name>C5BPU5_TERTT</name>
<dbReference type="EMBL" id="CP001614">
    <property type="protein sequence ID" value="ACR11849.1"/>
    <property type="molecule type" value="Genomic_DNA"/>
</dbReference>
<dbReference type="Pfam" id="PF11456">
    <property type="entry name" value="DUF3019"/>
    <property type="match status" value="1"/>
</dbReference>
<sequence>MFLVACCCCLHSALSVSQVVGSVTELSVAPRLCLLSEKSPECHEQVRVSWESAEARSVCLFQSGREVPIACWEQTTNGGVTLQLAAADTVTFELRDFTDTSINLATAEFKVMHDKKKYRRSRRNPWSFF</sequence>
<accession>C5BPU5</accession>
<gene>
    <name evidence="1" type="ordered locus">TERTU_3202</name>
</gene>
<dbReference type="STRING" id="377629.TERTU_3202"/>
<dbReference type="HOGENOM" id="CLU_142731_1_0_6"/>
<reference evidence="1 2" key="1">
    <citation type="journal article" date="2009" name="PLoS ONE">
        <title>The complete genome of Teredinibacter turnerae T7901: an intracellular endosymbiont of marine wood-boring bivalves (shipworms).</title>
        <authorList>
            <person name="Yang J.C."/>
            <person name="Madupu R."/>
            <person name="Durkin A.S."/>
            <person name="Ekborg N.A."/>
            <person name="Pedamallu C.S."/>
            <person name="Hostetler J.B."/>
            <person name="Radune D."/>
            <person name="Toms B.S."/>
            <person name="Henrissat B."/>
            <person name="Coutinho P.M."/>
            <person name="Schwarz S."/>
            <person name="Field L."/>
            <person name="Trindade-Silva A.E."/>
            <person name="Soares C.A.G."/>
            <person name="Elshahawi S."/>
            <person name="Hanora A."/>
            <person name="Schmidt E.W."/>
            <person name="Haygood M.G."/>
            <person name="Posfai J."/>
            <person name="Benner J."/>
            <person name="Madinger C."/>
            <person name="Nove J."/>
            <person name="Anton B."/>
            <person name="Chaudhary K."/>
            <person name="Foster J."/>
            <person name="Holman A."/>
            <person name="Kumar S."/>
            <person name="Lessard P.A."/>
            <person name="Luyten Y.A."/>
            <person name="Slatko B."/>
            <person name="Wood N."/>
            <person name="Wu B."/>
            <person name="Teplitski M."/>
            <person name="Mougous J.D."/>
            <person name="Ward N."/>
            <person name="Eisen J.A."/>
            <person name="Badger J.H."/>
            <person name="Distel D.L."/>
        </authorList>
    </citation>
    <scope>NUCLEOTIDE SEQUENCE [LARGE SCALE GENOMIC DNA]</scope>
    <source>
        <strain evidence="2">ATCC 39867 / T7901</strain>
    </source>
</reference>
<dbReference type="eggNOG" id="ENOG50337D7">
    <property type="taxonomic scope" value="Bacteria"/>
</dbReference>
<organism evidence="1 2">
    <name type="scientific">Teredinibacter turnerae (strain ATCC 39867 / T7901)</name>
    <dbReference type="NCBI Taxonomy" id="377629"/>
    <lineage>
        <taxon>Bacteria</taxon>
        <taxon>Pseudomonadati</taxon>
        <taxon>Pseudomonadota</taxon>
        <taxon>Gammaproteobacteria</taxon>
        <taxon>Cellvibrionales</taxon>
        <taxon>Cellvibrionaceae</taxon>
        <taxon>Teredinibacter</taxon>
    </lineage>
</organism>
<keyword evidence="2" id="KW-1185">Reference proteome</keyword>
<protein>
    <submittedName>
        <fullName evidence="1">Peptidoglycan-binding LysM</fullName>
    </submittedName>
</protein>
<evidence type="ECO:0000313" key="2">
    <source>
        <dbReference type="Proteomes" id="UP000009080"/>
    </source>
</evidence>
<dbReference type="AlphaFoldDB" id="C5BPU5"/>
<dbReference type="InterPro" id="IPR021559">
    <property type="entry name" value="DUF3019"/>
</dbReference>
<dbReference type="RefSeq" id="WP_015817960.1">
    <property type="nucleotide sequence ID" value="NC_012997.1"/>
</dbReference>
<evidence type="ECO:0000313" key="1">
    <source>
        <dbReference type="EMBL" id="ACR11849.1"/>
    </source>
</evidence>